<proteinExistence type="predicted"/>
<dbReference type="Proteomes" id="UP001470230">
    <property type="component" value="Unassembled WGS sequence"/>
</dbReference>
<evidence type="ECO:0000313" key="1">
    <source>
        <dbReference type="EMBL" id="KAK8865151.1"/>
    </source>
</evidence>
<evidence type="ECO:0000313" key="2">
    <source>
        <dbReference type="Proteomes" id="UP001470230"/>
    </source>
</evidence>
<dbReference type="Pfam" id="PF13306">
    <property type="entry name" value="LRR_5"/>
    <property type="match status" value="6"/>
</dbReference>
<dbReference type="PANTHER" id="PTHR45661">
    <property type="entry name" value="SURFACE ANTIGEN"/>
    <property type="match status" value="1"/>
</dbReference>
<dbReference type="PANTHER" id="PTHR45661:SF3">
    <property type="entry name" value="IG-LIKE DOMAIN-CONTAINING PROTEIN"/>
    <property type="match status" value="1"/>
</dbReference>
<dbReference type="InterPro" id="IPR026906">
    <property type="entry name" value="LRR_5"/>
</dbReference>
<dbReference type="EMBL" id="JAPFFF010000016">
    <property type="protein sequence ID" value="KAK8865151.1"/>
    <property type="molecule type" value="Genomic_DNA"/>
</dbReference>
<dbReference type="Gene3D" id="3.80.10.10">
    <property type="entry name" value="Ribonuclease Inhibitor"/>
    <property type="match status" value="5"/>
</dbReference>
<reference evidence="1 2" key="1">
    <citation type="submission" date="2024-04" db="EMBL/GenBank/DDBJ databases">
        <title>Tritrichomonas musculus Genome.</title>
        <authorList>
            <person name="Alves-Ferreira E."/>
            <person name="Grigg M."/>
            <person name="Lorenzi H."/>
            <person name="Galac M."/>
        </authorList>
    </citation>
    <scope>NUCLEOTIDE SEQUENCE [LARGE SCALE GENOMIC DNA]</scope>
    <source>
        <strain evidence="1 2">EAF2021</strain>
    </source>
</reference>
<name>A0ABR2IMB5_9EUKA</name>
<protein>
    <recommendedName>
        <fullName evidence="3">Surface antigen BspA-like</fullName>
    </recommendedName>
</protein>
<accession>A0ABR2IMB5</accession>
<dbReference type="InterPro" id="IPR053139">
    <property type="entry name" value="Surface_bspA-like"/>
</dbReference>
<keyword evidence="2" id="KW-1185">Reference proteome</keyword>
<gene>
    <name evidence="1" type="ORF">M9Y10_010685</name>
</gene>
<dbReference type="InterPro" id="IPR032675">
    <property type="entry name" value="LRR_dom_sf"/>
</dbReference>
<organism evidence="1 2">
    <name type="scientific">Tritrichomonas musculus</name>
    <dbReference type="NCBI Taxonomy" id="1915356"/>
    <lineage>
        <taxon>Eukaryota</taxon>
        <taxon>Metamonada</taxon>
        <taxon>Parabasalia</taxon>
        <taxon>Tritrichomonadida</taxon>
        <taxon>Tritrichomonadidae</taxon>
        <taxon>Tritrichomonas</taxon>
    </lineage>
</organism>
<dbReference type="SUPFAM" id="SSF52058">
    <property type="entry name" value="L domain-like"/>
    <property type="match status" value="2"/>
</dbReference>
<sequence>MSENFRLVEENKPYKKIKLGSLIYLVNEKEQTAGICDNDLISGDVLIPRSINYETQEFIITSILKGAFKDSDQIKLVQFPSDSELQIIEKEAFTNSSIEKIIFPSSVTKICENSFYQCENLSRIEFPPNSKLHIIESDTFSNSSIEELLIPSSISELKERWCFGTPNLTKVTIFQNFHQNIKKIDENLIVGKSNSKSEEFDVLVFVNRRIEKVTIPSFIKILGPYSFCDCSIEEIVIPSHITKICEGTFHSCYDLQKIEFQQNSELQIIEKDAFYRTSFNDLLIPSTVTELKDGWCSFTHNLKKVTIMPNNKNYNNYDEYNLVVGKSNSKSEEFDVLVFVNRNIKTVTIPSFIRIIQSYAFSYCIFDKIVIPRHITHIGDSSFSWCTNLEQIEIESDSQLQSIGKNTFYKAKIKKFIVPRHVKKIDEQCFYYCRDLCEIEIEKDSELQVIEKNAFTNSSIKTVFIPQHVNKICECSFSLCFELETIEFDPNSELQVIENKAFYLSSITSLTIPSSVCELKEGWCNGVKNLVNINIIPNKLKNILLLNDKLLLGKSDSKSDDFDVILFACRDIKTVEIPPNIKWIASHSFAYSQIEKVVIPSKVKRIGESAFSHCEKLQEVEIPLNSELTNIDKSAFYKSSIESLFVPPHITKISEYTFHCCIKLKELKFSEDSELKKIESFAFLSSSIESFTIPPKVSELENDWFFPSKLSKVKVMPNNQHFKLIDGNLIVGKTSIESDKFDALVFAYRNIRSITIPHHITQICEGAFGNCEKLQKIEIPSNSQLKRIDRYAFHYCPIVSIYIPPNVTRIDEPFLNYCYHLKIIEIDEEIQSIDKRLFIDCRDAFVMISKRLCPYFK</sequence>
<evidence type="ECO:0008006" key="3">
    <source>
        <dbReference type="Google" id="ProtNLM"/>
    </source>
</evidence>
<comment type="caution">
    <text evidence="1">The sequence shown here is derived from an EMBL/GenBank/DDBJ whole genome shotgun (WGS) entry which is preliminary data.</text>
</comment>